<proteinExistence type="predicted"/>
<dbReference type="SUPFAM" id="SSF51679">
    <property type="entry name" value="Bacterial luciferase-like"/>
    <property type="match status" value="1"/>
</dbReference>
<dbReference type="InterPro" id="IPR011251">
    <property type="entry name" value="Luciferase-like_dom"/>
</dbReference>
<name>A0ABV9TW94_9ACTN</name>
<organism evidence="2 3">
    <name type="scientific">Actinomadura gamaensis</name>
    <dbReference type="NCBI Taxonomy" id="1763541"/>
    <lineage>
        <taxon>Bacteria</taxon>
        <taxon>Bacillati</taxon>
        <taxon>Actinomycetota</taxon>
        <taxon>Actinomycetes</taxon>
        <taxon>Streptosporangiales</taxon>
        <taxon>Thermomonosporaceae</taxon>
        <taxon>Actinomadura</taxon>
    </lineage>
</organism>
<dbReference type="InterPro" id="IPR036661">
    <property type="entry name" value="Luciferase-like_sf"/>
</dbReference>
<evidence type="ECO:0000313" key="2">
    <source>
        <dbReference type="EMBL" id="MFC4908403.1"/>
    </source>
</evidence>
<accession>A0ABV9TW94</accession>
<dbReference type="InterPro" id="IPR050766">
    <property type="entry name" value="Bact_Lucif_Oxidored"/>
</dbReference>
<dbReference type="EMBL" id="JBHSIT010000003">
    <property type="protein sequence ID" value="MFC4908403.1"/>
    <property type="molecule type" value="Genomic_DNA"/>
</dbReference>
<dbReference type="Proteomes" id="UP001595872">
    <property type="component" value="Unassembled WGS sequence"/>
</dbReference>
<dbReference type="RefSeq" id="WP_378254977.1">
    <property type="nucleotide sequence ID" value="NZ_JBHSIT010000003.1"/>
</dbReference>
<evidence type="ECO:0000259" key="1">
    <source>
        <dbReference type="Pfam" id="PF00296"/>
    </source>
</evidence>
<keyword evidence="3" id="KW-1185">Reference proteome</keyword>
<protein>
    <submittedName>
        <fullName evidence="2">LLM class flavin-dependent oxidoreductase</fullName>
    </submittedName>
</protein>
<dbReference type="Gene3D" id="3.20.20.30">
    <property type="entry name" value="Luciferase-like domain"/>
    <property type="match status" value="1"/>
</dbReference>
<dbReference type="CDD" id="cd00347">
    <property type="entry name" value="Flavin_utilizing_monoxygenases"/>
    <property type="match status" value="1"/>
</dbReference>
<comment type="caution">
    <text evidence="2">The sequence shown here is derived from an EMBL/GenBank/DDBJ whole genome shotgun (WGS) entry which is preliminary data.</text>
</comment>
<dbReference type="PANTHER" id="PTHR30137">
    <property type="entry name" value="LUCIFERASE-LIKE MONOOXYGENASE"/>
    <property type="match status" value="1"/>
</dbReference>
<evidence type="ECO:0000313" key="3">
    <source>
        <dbReference type="Proteomes" id="UP001595872"/>
    </source>
</evidence>
<dbReference type="PANTHER" id="PTHR30137:SF6">
    <property type="entry name" value="LUCIFERASE-LIKE MONOOXYGENASE"/>
    <property type="match status" value="1"/>
</dbReference>
<reference evidence="3" key="1">
    <citation type="journal article" date="2019" name="Int. J. Syst. Evol. Microbiol.">
        <title>The Global Catalogue of Microorganisms (GCM) 10K type strain sequencing project: providing services to taxonomists for standard genome sequencing and annotation.</title>
        <authorList>
            <consortium name="The Broad Institute Genomics Platform"/>
            <consortium name="The Broad Institute Genome Sequencing Center for Infectious Disease"/>
            <person name="Wu L."/>
            <person name="Ma J."/>
        </authorList>
    </citation>
    <scope>NUCLEOTIDE SEQUENCE [LARGE SCALE GENOMIC DNA]</scope>
    <source>
        <strain evidence="3">KLKA75</strain>
    </source>
</reference>
<gene>
    <name evidence="2" type="ORF">ACFPCY_13805</name>
</gene>
<dbReference type="Pfam" id="PF00296">
    <property type="entry name" value="Bac_luciferase"/>
    <property type="match status" value="1"/>
</dbReference>
<sequence>MKFGVNFFPTVGPEDKHPADHFAESLDLAEQVDRLGFDHIKTVQHYFFRYGGYSPDPVTFLAAAAARTRRADLVTGAVIPAFTHPVKLAGQLAMLDNISRGRLRVGFGRAFLPDEFDAFGVALDDSRALFDERVEAIRRLWSEEDLVWEGRFDRFGPVTLLPRPYQRPHPPILVTSAISPESAQAAGRNGYGLMLVPSILPRERLQETIAGYREAWTAAGHPEGAETIHLSYGSYVAENSSEAYEKGKAYSERTNATLVEAVSAWSTARSEAYRGYEKIVERVAKSDFDRSLKENKSLVGSPDEIVDRLREIRTWFGDVTLSLQVISGAPPYEESLRTVTLFAEKIIPALST</sequence>
<feature type="domain" description="Luciferase-like" evidence="1">
    <location>
        <begin position="1"/>
        <end position="315"/>
    </location>
</feature>